<dbReference type="AlphaFoldDB" id="A0A6G8HXM6"/>
<dbReference type="KEGG" id="srum:GPZ88_00720"/>
<gene>
    <name evidence="1" type="ORF">GPZ88_00720</name>
</gene>
<reference evidence="1 2" key="1">
    <citation type="submission" date="2019-12" db="EMBL/GenBank/DDBJ databases">
        <title>Complete genome sequence of Streptococcus sp. CNU G2 isolated frome Bos taurus coreanae.</title>
        <authorList>
            <person name="Park S.Y."/>
            <person name="Kim J.H."/>
            <person name="Seo S.W."/>
        </authorList>
    </citation>
    <scope>NUCLEOTIDE SEQUENCE [LARGE SCALE GENOMIC DNA]</scope>
    <source>
        <strain evidence="1 2">CNU G2</strain>
    </source>
</reference>
<name>A0A6G8HXM6_9STRE</name>
<organism evidence="1 2">
    <name type="scientific">Streptococcus ruminicola</name>
    <dbReference type="NCBI Taxonomy" id="2686210"/>
    <lineage>
        <taxon>Bacteria</taxon>
        <taxon>Bacillati</taxon>
        <taxon>Bacillota</taxon>
        <taxon>Bacilli</taxon>
        <taxon>Lactobacillales</taxon>
        <taxon>Streptococcaceae</taxon>
        <taxon>Streptococcus</taxon>
    </lineage>
</organism>
<evidence type="ECO:0000313" key="2">
    <source>
        <dbReference type="Proteomes" id="UP000503166"/>
    </source>
</evidence>
<evidence type="ECO:0008006" key="3">
    <source>
        <dbReference type="Google" id="ProtNLM"/>
    </source>
</evidence>
<sequence>MSKIKFELNRAGVAELMKSSAMQGILTEEAGRIRNKCGDGYEQDVYVGRNRANAMITASSFKAKRDNLKNNTLLKAVSK</sequence>
<evidence type="ECO:0000313" key="1">
    <source>
        <dbReference type="EMBL" id="QIM45664.1"/>
    </source>
</evidence>
<protein>
    <recommendedName>
        <fullName evidence="3">Phage protein</fullName>
    </recommendedName>
</protein>
<dbReference type="EMBL" id="CP046919">
    <property type="protein sequence ID" value="QIM45664.1"/>
    <property type="molecule type" value="Genomic_DNA"/>
</dbReference>
<dbReference type="RefSeq" id="WP_166042944.1">
    <property type="nucleotide sequence ID" value="NZ_CP046919.1"/>
</dbReference>
<accession>A0A6G8HXM6</accession>
<dbReference type="Proteomes" id="UP000503166">
    <property type="component" value="Chromosome"/>
</dbReference>
<proteinExistence type="predicted"/>